<protein>
    <submittedName>
        <fullName evidence="1">Putative product</fullName>
    </submittedName>
</protein>
<dbReference type="PANTHER" id="PTHR47018">
    <property type="entry name" value="CXC DOMAIN-CONTAINING PROTEIN-RELATED"/>
    <property type="match status" value="1"/>
</dbReference>
<organism evidence="1">
    <name type="scientific">Xenopsylla cheopis</name>
    <name type="common">Oriental rat flea</name>
    <name type="synonym">Pulex cheopis</name>
    <dbReference type="NCBI Taxonomy" id="163159"/>
    <lineage>
        <taxon>Eukaryota</taxon>
        <taxon>Metazoa</taxon>
        <taxon>Ecdysozoa</taxon>
        <taxon>Arthropoda</taxon>
        <taxon>Hexapoda</taxon>
        <taxon>Insecta</taxon>
        <taxon>Pterygota</taxon>
        <taxon>Neoptera</taxon>
        <taxon>Endopterygota</taxon>
        <taxon>Siphonaptera</taxon>
        <taxon>Pulicidae</taxon>
        <taxon>Xenopsyllinae</taxon>
        <taxon>Xenopsylla</taxon>
    </lineage>
</organism>
<dbReference type="EMBL" id="GIIL01004815">
    <property type="protein sequence ID" value="NOV48541.1"/>
    <property type="molecule type" value="Transcribed_RNA"/>
</dbReference>
<name>A0A6M2DTR0_XENCH</name>
<reference evidence="1" key="1">
    <citation type="submission" date="2020-03" db="EMBL/GenBank/DDBJ databases">
        <title>Transcriptomic Profiling of the Digestive Tract of the Rat Flea, Xenopsylla cheopis, Following Blood Feeding and Infection with Yersinia pestis.</title>
        <authorList>
            <person name="Bland D.M."/>
            <person name="Martens C.A."/>
            <person name="Virtaneva K."/>
            <person name="Kanakabandi K."/>
            <person name="Long D."/>
            <person name="Rosenke R."/>
            <person name="Saturday G.A."/>
            <person name="Hoyt F.H."/>
            <person name="Bruno D.P."/>
            <person name="Ribeiro J.M.C."/>
            <person name="Hinnebusch J."/>
        </authorList>
    </citation>
    <scope>NUCLEOTIDE SEQUENCE</scope>
</reference>
<accession>A0A6M2DTR0</accession>
<dbReference type="AlphaFoldDB" id="A0A6M2DTR0"/>
<proteinExistence type="predicted"/>
<dbReference type="PANTHER" id="PTHR47018:SF3">
    <property type="entry name" value="MYCBP-ASSOCIATED PROTEIN"/>
    <property type="match status" value="1"/>
</dbReference>
<evidence type="ECO:0000313" key="1">
    <source>
        <dbReference type="EMBL" id="NOV48541.1"/>
    </source>
</evidence>
<sequence>MNPSEFHDFTNKGKFTVRRSKKYWCEIWSDQTIEQTLIKSMKFRGGITDNVLSKWILPMIVMQNVCDEIENFCDIHYETSEQHVDTQSSRIDRDRNDSIKLQEWLSQHPPPLADTDTVKTLSSGIIGGPDVNCHLAPEIRMEMVTKMVSYGNFKNMTFKRKHKVVTPASVVNNFKAGTLKVTAIDPLTFVQRLCLSKQSDEDATTPICVTSKFKLG</sequence>